<protein>
    <submittedName>
        <fullName evidence="2">DMT family transporter</fullName>
    </submittedName>
</protein>
<keyword evidence="1" id="KW-0472">Membrane</keyword>
<gene>
    <name evidence="2" type="ORF">HGA07_07935</name>
</gene>
<dbReference type="AlphaFoldDB" id="A0A7X6RGW6"/>
<organism evidence="2 3">
    <name type="scientific">Nocardia veterana</name>
    <dbReference type="NCBI Taxonomy" id="132249"/>
    <lineage>
        <taxon>Bacteria</taxon>
        <taxon>Bacillati</taxon>
        <taxon>Actinomycetota</taxon>
        <taxon>Actinomycetes</taxon>
        <taxon>Mycobacteriales</taxon>
        <taxon>Nocardiaceae</taxon>
        <taxon>Nocardia</taxon>
    </lineage>
</organism>
<feature type="transmembrane region" description="Helical" evidence="1">
    <location>
        <begin position="144"/>
        <end position="167"/>
    </location>
</feature>
<proteinExistence type="predicted"/>
<dbReference type="Proteomes" id="UP000523447">
    <property type="component" value="Unassembled WGS sequence"/>
</dbReference>
<dbReference type="RefSeq" id="WP_051030994.1">
    <property type="nucleotide sequence ID" value="NZ_CAWPHS010000045.1"/>
</dbReference>
<feature type="transmembrane region" description="Helical" evidence="1">
    <location>
        <begin position="274"/>
        <end position="294"/>
    </location>
</feature>
<dbReference type="PANTHER" id="PTHR34821:SF2">
    <property type="entry name" value="INNER MEMBRANE PROTEIN YDCZ"/>
    <property type="match status" value="1"/>
</dbReference>
<feature type="transmembrane region" description="Helical" evidence="1">
    <location>
        <begin position="300"/>
        <end position="321"/>
    </location>
</feature>
<feature type="transmembrane region" description="Helical" evidence="1">
    <location>
        <begin position="20"/>
        <end position="37"/>
    </location>
</feature>
<dbReference type="GO" id="GO:0005886">
    <property type="term" value="C:plasma membrane"/>
    <property type="evidence" value="ECO:0007669"/>
    <property type="project" value="TreeGrafter"/>
</dbReference>
<reference evidence="2 3" key="1">
    <citation type="submission" date="2020-04" db="EMBL/GenBank/DDBJ databases">
        <title>MicrobeNet Type strains.</title>
        <authorList>
            <person name="Nicholson A.C."/>
        </authorList>
    </citation>
    <scope>NUCLEOTIDE SEQUENCE [LARGE SCALE GENOMIC DNA]</scope>
    <source>
        <strain evidence="2 3">DSM 44445</strain>
    </source>
</reference>
<evidence type="ECO:0000313" key="2">
    <source>
        <dbReference type="EMBL" id="NKY85552.1"/>
    </source>
</evidence>
<accession>A0A7X6RGW6</accession>
<evidence type="ECO:0000313" key="3">
    <source>
        <dbReference type="Proteomes" id="UP000523447"/>
    </source>
</evidence>
<sequence>MTADRPARPRGRFDLQRRIGVLLGLCCGAGVAVQARINGDLGDRIDDGIAAAVISFGSGLILLAIVCGVSRRLRSGLGEIRRSVRTGPLRWWHLLGGLCGAFFVACQGLSVATIGVTAFTIAVVAGQLTSGLVVDRLGVGPAGITPVTPVRLGAAALAIGAVCLAVLGRSGGDSGSGAGAAYLLIALPALAGLGLAWQQAVNGRVATVGGPVPATTINFATGTAGLLVVEAVQIARIGWPSGFPTEPWLYFGGAIGVFFIAVAALIVRWIGVLLFGLTSVSGQLIGSVVLDVLAPAGTRLSVLTIVGCVLTLVAAAIAVVAQGRHTGSDRKPVEKRRTRA</sequence>
<dbReference type="PANTHER" id="PTHR34821">
    <property type="entry name" value="INNER MEMBRANE PROTEIN YDCZ"/>
    <property type="match status" value="1"/>
</dbReference>
<feature type="transmembrane region" description="Helical" evidence="1">
    <location>
        <begin position="49"/>
        <end position="70"/>
    </location>
</feature>
<feature type="transmembrane region" description="Helical" evidence="1">
    <location>
        <begin position="248"/>
        <end position="267"/>
    </location>
</feature>
<feature type="transmembrane region" description="Helical" evidence="1">
    <location>
        <begin position="91"/>
        <end position="124"/>
    </location>
</feature>
<dbReference type="EMBL" id="JAAXPE010000005">
    <property type="protein sequence ID" value="NKY85552.1"/>
    <property type="molecule type" value="Genomic_DNA"/>
</dbReference>
<keyword evidence="3" id="KW-1185">Reference proteome</keyword>
<comment type="caution">
    <text evidence="2">The sequence shown here is derived from an EMBL/GenBank/DDBJ whole genome shotgun (WGS) entry which is preliminary data.</text>
</comment>
<dbReference type="Pfam" id="PF04657">
    <property type="entry name" value="DMT_YdcZ"/>
    <property type="match status" value="2"/>
</dbReference>
<keyword evidence="1" id="KW-1133">Transmembrane helix</keyword>
<evidence type="ECO:0000256" key="1">
    <source>
        <dbReference type="SAM" id="Phobius"/>
    </source>
</evidence>
<name>A0A7X6RGW6_9NOCA</name>
<keyword evidence="1" id="KW-0812">Transmembrane</keyword>
<feature type="transmembrane region" description="Helical" evidence="1">
    <location>
        <begin position="179"/>
        <end position="197"/>
    </location>
</feature>
<dbReference type="InterPro" id="IPR006750">
    <property type="entry name" value="YdcZ"/>
</dbReference>